<evidence type="ECO:0000313" key="1">
    <source>
        <dbReference type="EMBL" id="KAJ0037661.1"/>
    </source>
</evidence>
<reference evidence="2" key="1">
    <citation type="journal article" date="2023" name="G3 (Bethesda)">
        <title>Genome assembly and association tests identify interacting loci associated with vigor, precocity, and sex in interspecific pistachio rootstocks.</title>
        <authorList>
            <person name="Palmer W."/>
            <person name="Jacygrad E."/>
            <person name="Sagayaradj S."/>
            <person name="Cavanaugh K."/>
            <person name="Han R."/>
            <person name="Bertier L."/>
            <person name="Beede B."/>
            <person name="Kafkas S."/>
            <person name="Golino D."/>
            <person name="Preece J."/>
            <person name="Michelmore R."/>
        </authorList>
    </citation>
    <scope>NUCLEOTIDE SEQUENCE [LARGE SCALE GENOMIC DNA]</scope>
</reference>
<organism evidence="1 2">
    <name type="scientific">Pistacia integerrima</name>
    <dbReference type="NCBI Taxonomy" id="434235"/>
    <lineage>
        <taxon>Eukaryota</taxon>
        <taxon>Viridiplantae</taxon>
        <taxon>Streptophyta</taxon>
        <taxon>Embryophyta</taxon>
        <taxon>Tracheophyta</taxon>
        <taxon>Spermatophyta</taxon>
        <taxon>Magnoliopsida</taxon>
        <taxon>eudicotyledons</taxon>
        <taxon>Gunneridae</taxon>
        <taxon>Pentapetalae</taxon>
        <taxon>rosids</taxon>
        <taxon>malvids</taxon>
        <taxon>Sapindales</taxon>
        <taxon>Anacardiaceae</taxon>
        <taxon>Pistacia</taxon>
    </lineage>
</organism>
<gene>
    <name evidence="1" type="ORF">Pint_22785</name>
</gene>
<protein>
    <submittedName>
        <fullName evidence="1">Uncharacterized protein</fullName>
    </submittedName>
</protein>
<name>A0ACC0YKV8_9ROSI</name>
<dbReference type="Proteomes" id="UP001163603">
    <property type="component" value="Chromosome 6"/>
</dbReference>
<comment type="caution">
    <text evidence="1">The sequence shown here is derived from an EMBL/GenBank/DDBJ whole genome shotgun (WGS) entry which is preliminary data.</text>
</comment>
<proteinExistence type="predicted"/>
<sequence>MASEAETPEISSLFERLLRHRDMSLFLPFILGFTGNISTNQETSTNSSERIILINPLTQGMVVIEGTSSLDSLMRNIASKDGQPPASKASVEAMRSFKIEGEVGECVVCLEEYEVGEMGKEMPCKHRFHAKCIEKWLGIHGSCPVCRYKMPVDEDEIGYKRDEQRREVWVSFSFNSGRRSGDSDPESNQTSPARDYESADVSSSPSSMPDQGSEN</sequence>
<evidence type="ECO:0000313" key="2">
    <source>
        <dbReference type="Proteomes" id="UP001163603"/>
    </source>
</evidence>
<dbReference type="EMBL" id="CM047741">
    <property type="protein sequence ID" value="KAJ0037661.1"/>
    <property type="molecule type" value="Genomic_DNA"/>
</dbReference>
<accession>A0ACC0YKV8</accession>
<keyword evidence="2" id="KW-1185">Reference proteome</keyword>